<reference evidence="1 2" key="1">
    <citation type="submission" date="2016-11" db="EMBL/GenBank/DDBJ databases">
        <authorList>
            <person name="Jaros S."/>
            <person name="Januszkiewicz K."/>
            <person name="Wedrychowicz H."/>
        </authorList>
    </citation>
    <scope>NUCLEOTIDE SEQUENCE [LARGE SCALE GENOMIC DNA]</scope>
    <source>
        <strain evidence="1 2">DSM 12906</strain>
    </source>
</reference>
<name>A0A1M6KA01_9ACTN</name>
<dbReference type="InterPro" id="IPR022292">
    <property type="entry name" value="CHP03843"/>
</dbReference>
<dbReference type="NCBIfam" id="TIGR03843">
    <property type="entry name" value="SCO1664 family protein"/>
    <property type="match status" value="1"/>
</dbReference>
<sequence>MTGPVGDLDLVGRLVDASNGTFLGVDQDRRAWVYKPVAGEAPLWDFPTGTLGRREVAAYALSEALGLDVVPLTVWIDGPLGEGSAQAWVKGEPTELIDLLDPELLDEGWLPILSAITEDDEPVVLAHRDDPRLRAVALFDVLLNNADRKASHLIADGEHILGVDHGVSLHVDHKLRTVLWGWAGSPLSDEEARQTSLAAAVSAPLAPGLDVDEWAALTRRAERLLAEGAFPRPSGRWPSIPWPPL</sequence>
<dbReference type="AlphaFoldDB" id="A0A1M6KA01"/>
<dbReference type="STRING" id="1123357.SAMN02745244_02767"/>
<accession>A0A1M6KA01</accession>
<evidence type="ECO:0000313" key="2">
    <source>
        <dbReference type="Proteomes" id="UP000184512"/>
    </source>
</evidence>
<evidence type="ECO:0000313" key="1">
    <source>
        <dbReference type="EMBL" id="SHJ55740.1"/>
    </source>
</evidence>
<evidence type="ECO:0008006" key="3">
    <source>
        <dbReference type="Google" id="ProtNLM"/>
    </source>
</evidence>
<keyword evidence="2" id="KW-1185">Reference proteome</keyword>
<dbReference type="OrthoDB" id="3423180at2"/>
<organism evidence="1 2">
    <name type="scientific">Tessaracoccus bendigoensis DSM 12906</name>
    <dbReference type="NCBI Taxonomy" id="1123357"/>
    <lineage>
        <taxon>Bacteria</taxon>
        <taxon>Bacillati</taxon>
        <taxon>Actinomycetota</taxon>
        <taxon>Actinomycetes</taxon>
        <taxon>Propionibacteriales</taxon>
        <taxon>Propionibacteriaceae</taxon>
        <taxon>Tessaracoccus</taxon>
    </lineage>
</organism>
<dbReference type="EMBL" id="FQZG01000058">
    <property type="protein sequence ID" value="SHJ55740.1"/>
    <property type="molecule type" value="Genomic_DNA"/>
</dbReference>
<protein>
    <recommendedName>
        <fullName evidence="3">SCO1664 family protein</fullName>
    </recommendedName>
</protein>
<proteinExistence type="predicted"/>
<dbReference type="Proteomes" id="UP000184512">
    <property type="component" value="Unassembled WGS sequence"/>
</dbReference>
<gene>
    <name evidence="1" type="ORF">SAMN02745244_02767</name>
</gene>
<dbReference type="RefSeq" id="WP_073189300.1">
    <property type="nucleotide sequence ID" value="NZ_FQZG01000058.1"/>
</dbReference>